<dbReference type="Gene3D" id="3.10.580.10">
    <property type="entry name" value="CBS-domain"/>
    <property type="match status" value="1"/>
</dbReference>
<dbReference type="SUPFAM" id="SSF54631">
    <property type="entry name" value="CBS-domain pair"/>
    <property type="match status" value="1"/>
</dbReference>
<dbReference type="InterPro" id="IPR046342">
    <property type="entry name" value="CBS_dom_sf"/>
</dbReference>
<name>A0A7W6DAB0_9HYPH</name>
<evidence type="ECO:0000259" key="2">
    <source>
        <dbReference type="PROSITE" id="PS51371"/>
    </source>
</evidence>
<keyword evidence="1" id="KW-0129">CBS domain</keyword>
<keyword evidence="4" id="KW-1185">Reference proteome</keyword>
<dbReference type="Proteomes" id="UP000574761">
    <property type="component" value="Unassembled WGS sequence"/>
</dbReference>
<accession>A0A7W6DAB0</accession>
<reference evidence="3 4" key="1">
    <citation type="submission" date="2020-08" db="EMBL/GenBank/DDBJ databases">
        <title>Genomic Encyclopedia of Type Strains, Phase IV (KMG-IV): sequencing the most valuable type-strain genomes for metagenomic binning, comparative biology and taxonomic classification.</title>
        <authorList>
            <person name="Goeker M."/>
        </authorList>
    </citation>
    <scope>NUCLEOTIDE SEQUENCE [LARGE SCALE GENOMIC DNA]</scope>
    <source>
        <strain evidence="3 4">DSM 100211</strain>
    </source>
</reference>
<gene>
    <name evidence="3" type="ORF">GGQ64_004752</name>
</gene>
<protein>
    <submittedName>
        <fullName evidence="3">CBS domain-containing protein</fullName>
    </submittedName>
</protein>
<proteinExistence type="predicted"/>
<feature type="domain" description="CBS" evidence="2">
    <location>
        <begin position="9"/>
        <end position="67"/>
    </location>
</feature>
<dbReference type="AlphaFoldDB" id="A0A7W6DAB0"/>
<evidence type="ECO:0000313" key="4">
    <source>
        <dbReference type="Proteomes" id="UP000574761"/>
    </source>
</evidence>
<comment type="caution">
    <text evidence="3">The sequence shown here is derived from an EMBL/GenBank/DDBJ whole genome shotgun (WGS) entry which is preliminary data.</text>
</comment>
<organism evidence="3 4">
    <name type="scientific">Mycoplana azooxidifex</name>
    <dbReference type="NCBI Taxonomy" id="1636188"/>
    <lineage>
        <taxon>Bacteria</taxon>
        <taxon>Pseudomonadati</taxon>
        <taxon>Pseudomonadota</taxon>
        <taxon>Alphaproteobacteria</taxon>
        <taxon>Hyphomicrobiales</taxon>
        <taxon>Rhizobiaceae</taxon>
        <taxon>Mycoplana</taxon>
    </lineage>
</organism>
<evidence type="ECO:0000256" key="1">
    <source>
        <dbReference type="PROSITE-ProRule" id="PRU00703"/>
    </source>
</evidence>
<dbReference type="RefSeq" id="WP_183807742.1">
    <property type="nucleotide sequence ID" value="NZ_JACIEE010000011.1"/>
</dbReference>
<dbReference type="Pfam" id="PF00571">
    <property type="entry name" value="CBS"/>
    <property type="match status" value="2"/>
</dbReference>
<dbReference type="PROSITE" id="PS51371">
    <property type="entry name" value="CBS"/>
    <property type="match status" value="2"/>
</dbReference>
<sequence>MRIEDLNSMTADRLMVIDLHSTLQAAARALSAPRMGLAIVSDAHGSAVGVLSKSDIIRHIGMERPASVSAADLMCREMIACQPNDDVQAVWHTMAKNSLQNMPVLGTLSEPLGVLAFDDATKALYEQEALEEQILIGYIAGIGYR</sequence>
<dbReference type="InterPro" id="IPR000644">
    <property type="entry name" value="CBS_dom"/>
</dbReference>
<feature type="domain" description="CBS" evidence="2">
    <location>
        <begin position="74"/>
        <end position="130"/>
    </location>
</feature>
<evidence type="ECO:0000313" key="3">
    <source>
        <dbReference type="EMBL" id="MBB3979510.1"/>
    </source>
</evidence>
<dbReference type="EMBL" id="JACIEE010000011">
    <property type="protein sequence ID" value="MBB3979510.1"/>
    <property type="molecule type" value="Genomic_DNA"/>
</dbReference>